<dbReference type="EMBL" id="CAAALY010033741">
    <property type="protein sequence ID" value="VEL17690.1"/>
    <property type="molecule type" value="Genomic_DNA"/>
</dbReference>
<name>A0A3S5ADA5_9PLAT</name>
<protein>
    <submittedName>
        <fullName evidence="1">Uncharacterized protein</fullName>
    </submittedName>
</protein>
<evidence type="ECO:0000313" key="2">
    <source>
        <dbReference type="Proteomes" id="UP000784294"/>
    </source>
</evidence>
<comment type="caution">
    <text evidence="1">The sequence shown here is derived from an EMBL/GenBank/DDBJ whole genome shotgun (WGS) entry which is preliminary data.</text>
</comment>
<dbReference type="Proteomes" id="UP000784294">
    <property type="component" value="Unassembled WGS sequence"/>
</dbReference>
<proteinExistence type="predicted"/>
<reference evidence="1" key="1">
    <citation type="submission" date="2018-11" db="EMBL/GenBank/DDBJ databases">
        <authorList>
            <consortium name="Pathogen Informatics"/>
        </authorList>
    </citation>
    <scope>NUCLEOTIDE SEQUENCE</scope>
</reference>
<accession>A0A3S5ADA5</accession>
<keyword evidence="2" id="KW-1185">Reference proteome</keyword>
<dbReference type="AlphaFoldDB" id="A0A3S5ADA5"/>
<gene>
    <name evidence="1" type="ORF">PXEA_LOCUS11130</name>
</gene>
<evidence type="ECO:0000313" key="1">
    <source>
        <dbReference type="EMBL" id="VEL17690.1"/>
    </source>
</evidence>
<sequence length="83" mass="9165">MDLTELGELVLGCRPYLMAPCACVLVGDKEGPLIWRLDQFEAAKVRLAMGLFVNSVLFADLGARIGWIGCQMVLPKDVLFHND</sequence>
<organism evidence="1 2">
    <name type="scientific">Protopolystoma xenopodis</name>
    <dbReference type="NCBI Taxonomy" id="117903"/>
    <lineage>
        <taxon>Eukaryota</taxon>
        <taxon>Metazoa</taxon>
        <taxon>Spiralia</taxon>
        <taxon>Lophotrochozoa</taxon>
        <taxon>Platyhelminthes</taxon>
        <taxon>Monogenea</taxon>
        <taxon>Polyopisthocotylea</taxon>
        <taxon>Polystomatidea</taxon>
        <taxon>Polystomatidae</taxon>
        <taxon>Protopolystoma</taxon>
    </lineage>
</organism>